<keyword evidence="2" id="KW-0732">Signal</keyword>
<feature type="region of interest" description="Disordered" evidence="1">
    <location>
        <begin position="29"/>
        <end position="59"/>
    </location>
</feature>
<feature type="signal peptide" evidence="2">
    <location>
        <begin position="1"/>
        <end position="23"/>
    </location>
</feature>
<dbReference type="GeneID" id="91094083"/>
<dbReference type="EMBL" id="CP144101">
    <property type="protein sequence ID" value="WWC88502.1"/>
    <property type="molecule type" value="Genomic_DNA"/>
</dbReference>
<reference evidence="3 4" key="1">
    <citation type="submission" date="2024-01" db="EMBL/GenBank/DDBJ databases">
        <title>Comparative genomics of Cryptococcus and Kwoniella reveals pathogenesis evolution and contrasting modes of karyotype evolution via chromosome fusion or intercentromeric recombination.</title>
        <authorList>
            <person name="Coelho M.A."/>
            <person name="David-Palma M."/>
            <person name="Shea T."/>
            <person name="Bowers K."/>
            <person name="McGinley-Smith S."/>
            <person name="Mohammad A.W."/>
            <person name="Gnirke A."/>
            <person name="Yurkov A.M."/>
            <person name="Nowrousian M."/>
            <person name="Sun S."/>
            <person name="Cuomo C.A."/>
            <person name="Heitman J."/>
        </authorList>
    </citation>
    <scope>NUCLEOTIDE SEQUENCE [LARGE SCALE GENOMIC DNA]</scope>
    <source>
        <strain evidence="3 4">CBS 6074</strain>
    </source>
</reference>
<protein>
    <recommendedName>
        <fullName evidence="5">Calpain catalytic domain-containing protein</fullName>
    </recommendedName>
</protein>
<dbReference type="RefSeq" id="XP_066075265.1">
    <property type="nucleotide sequence ID" value="XM_066219168.1"/>
</dbReference>
<feature type="chain" id="PRO_5043735683" description="Calpain catalytic domain-containing protein" evidence="2">
    <location>
        <begin position="24"/>
        <end position="292"/>
    </location>
</feature>
<dbReference type="AlphaFoldDB" id="A0AAX4JSV8"/>
<evidence type="ECO:0008006" key="5">
    <source>
        <dbReference type="Google" id="ProtNLM"/>
    </source>
</evidence>
<feature type="compositionally biased region" description="Basic and acidic residues" evidence="1">
    <location>
        <begin position="36"/>
        <end position="47"/>
    </location>
</feature>
<proteinExistence type="predicted"/>
<gene>
    <name evidence="3" type="ORF">L201_003413</name>
</gene>
<name>A0AAX4JSV8_9TREE</name>
<evidence type="ECO:0000313" key="4">
    <source>
        <dbReference type="Proteomes" id="UP001355207"/>
    </source>
</evidence>
<dbReference type="Proteomes" id="UP001355207">
    <property type="component" value="Chromosome 4"/>
</dbReference>
<sequence length="292" mass="33297">MQFSCLNLLLLLTSTSLLPGILGNSSTDGTNTGILKRKDDKDKDKSAPKFWDNFTPKPEDIKQHKNNDWFLCNLASLSNIQEKGEGIDNNIKNHIINSNDRNSSKELKMDQSWITEIEIYNIEKSKWESQLIDLQDSIKGNKTSNMKKNGNADSNKIWWPSAFEAVAQLVQGNEYMKNHEFAKDVRAHIGLKMLTGFKTETIELGGLVKDDDTFTKNLWSSLVNSNKSPMCIKKDGKWYSLLNADDNSKDITLYNLKKGEKENTTFDKLKKDLTSYSRIQKDDDPFLKNDGK</sequence>
<organism evidence="3 4">
    <name type="scientific">Kwoniella dendrophila CBS 6074</name>
    <dbReference type="NCBI Taxonomy" id="1295534"/>
    <lineage>
        <taxon>Eukaryota</taxon>
        <taxon>Fungi</taxon>
        <taxon>Dikarya</taxon>
        <taxon>Basidiomycota</taxon>
        <taxon>Agaricomycotina</taxon>
        <taxon>Tremellomycetes</taxon>
        <taxon>Tremellales</taxon>
        <taxon>Cryptococcaceae</taxon>
        <taxon>Kwoniella</taxon>
    </lineage>
</organism>
<evidence type="ECO:0000256" key="2">
    <source>
        <dbReference type="SAM" id="SignalP"/>
    </source>
</evidence>
<evidence type="ECO:0000256" key="1">
    <source>
        <dbReference type="SAM" id="MobiDB-lite"/>
    </source>
</evidence>
<evidence type="ECO:0000313" key="3">
    <source>
        <dbReference type="EMBL" id="WWC88502.1"/>
    </source>
</evidence>
<keyword evidence="4" id="KW-1185">Reference proteome</keyword>
<accession>A0AAX4JSV8</accession>